<evidence type="ECO:0000313" key="3">
    <source>
        <dbReference type="Proteomes" id="UP000179734"/>
    </source>
</evidence>
<comment type="caution">
    <text evidence="1">The sequence shown here is derived from an EMBL/GenBank/DDBJ whole genome shotgun (WGS) entry which is preliminary data.</text>
</comment>
<evidence type="ECO:0000313" key="4">
    <source>
        <dbReference type="Proteomes" id="UP000238296"/>
    </source>
</evidence>
<reference evidence="2" key="3">
    <citation type="submission" date="2018-01" db="EMBL/GenBank/DDBJ databases">
        <authorList>
            <person name="Gaut B.S."/>
            <person name="Morton B.R."/>
            <person name="Clegg M.T."/>
            <person name="Duvall M.R."/>
        </authorList>
    </citation>
    <scope>NUCLEOTIDE SEQUENCE</scope>
    <source>
        <strain evidence="2">ATCC BAA-2683</strain>
    </source>
</reference>
<keyword evidence="3" id="KW-1185">Reference proteome</keyword>
<organism evidence="1 3">
    <name type="scientific">Mycobacterium talmoniae</name>
    <dbReference type="NCBI Taxonomy" id="1858794"/>
    <lineage>
        <taxon>Bacteria</taxon>
        <taxon>Bacillati</taxon>
        <taxon>Actinomycetota</taxon>
        <taxon>Actinomycetes</taxon>
        <taxon>Mycobacteriales</taxon>
        <taxon>Mycobacteriaceae</taxon>
        <taxon>Mycobacterium</taxon>
    </lineage>
</organism>
<reference evidence="2 4" key="2">
    <citation type="journal article" date="2017" name="Int. J. Syst. Evol. Microbiol.">
        <title>Mycobacterium talmoniae sp. nov., a slowly growing mycobacterium isolated from human respiratory samples.</title>
        <authorList>
            <person name="Davidson R.M."/>
            <person name="DeGroote M.A."/>
            <person name="Marola J.L."/>
            <person name="Buss S."/>
            <person name="Jones V."/>
            <person name="McNeil M.R."/>
            <person name="Freifeld A.G."/>
            <person name="Elaine Epperson L."/>
            <person name="Hasan N.A."/>
            <person name="Jackson M."/>
            <person name="Iwen P.C."/>
            <person name="Salfinger M."/>
            <person name="Strong M."/>
        </authorList>
    </citation>
    <scope>NUCLEOTIDE SEQUENCE [LARGE SCALE GENOMIC DNA]</scope>
    <source>
        <strain evidence="2 4">ATCC BAA-2683</strain>
    </source>
</reference>
<dbReference type="Gene3D" id="3.30.530.20">
    <property type="match status" value="1"/>
</dbReference>
<evidence type="ECO:0000313" key="2">
    <source>
        <dbReference type="EMBL" id="PQM45400.1"/>
    </source>
</evidence>
<name>A0A1S1NN33_9MYCO</name>
<dbReference type="Proteomes" id="UP000238296">
    <property type="component" value="Unassembled WGS sequence"/>
</dbReference>
<protein>
    <recommendedName>
        <fullName evidence="5">Polyketide cyclase</fullName>
    </recommendedName>
</protein>
<dbReference type="CDD" id="cd07821">
    <property type="entry name" value="PYR_PYL_RCAR_like"/>
    <property type="match status" value="1"/>
</dbReference>
<reference evidence="1 3" key="1">
    <citation type="submission" date="2016-10" db="EMBL/GenBank/DDBJ databases">
        <title>Genome sequence of Mycobacterium talmonii.</title>
        <authorList>
            <person name="Greninger A.L."/>
            <person name="Elliott B."/>
            <person name="Vasireddy S."/>
            <person name="Vasireddy R."/>
        </authorList>
    </citation>
    <scope>NUCLEOTIDE SEQUENCE [LARGE SCALE GENOMIC DNA]</scope>
    <source>
        <strain evidence="1">MO-5499</strain>
        <strain evidence="3">NE-TNMC-100812</strain>
    </source>
</reference>
<gene>
    <name evidence="1" type="ORF">BKN37_05715</name>
    <name evidence="2" type="ORF">C1Y40_04436</name>
</gene>
<dbReference type="InterPro" id="IPR023393">
    <property type="entry name" value="START-like_dom_sf"/>
</dbReference>
<evidence type="ECO:0008006" key="5">
    <source>
        <dbReference type="Google" id="ProtNLM"/>
    </source>
</evidence>
<dbReference type="AlphaFoldDB" id="A0A1S1NN33"/>
<dbReference type="SUPFAM" id="SSF55961">
    <property type="entry name" value="Bet v1-like"/>
    <property type="match status" value="1"/>
</dbReference>
<dbReference type="InterPro" id="IPR019587">
    <property type="entry name" value="Polyketide_cyclase/dehydratase"/>
</dbReference>
<proteinExistence type="predicted"/>
<dbReference type="EMBL" id="PPEA01000651">
    <property type="protein sequence ID" value="PQM45400.1"/>
    <property type="molecule type" value="Genomic_DNA"/>
</dbReference>
<dbReference type="Pfam" id="PF10604">
    <property type="entry name" value="Polyketide_cyc2"/>
    <property type="match status" value="1"/>
</dbReference>
<evidence type="ECO:0000313" key="1">
    <source>
        <dbReference type="EMBL" id="OHV05443.1"/>
    </source>
</evidence>
<dbReference type="EMBL" id="MLQM01000017">
    <property type="protein sequence ID" value="OHV05443.1"/>
    <property type="molecule type" value="Genomic_DNA"/>
</dbReference>
<sequence length="148" mass="16013">MRPASAAAQARTGATPDTVYALLCDASSWPTWIDVDSVNLEAEGRDGGESVGAVRVFRFRRLGLKFTTRERIVELAPSRRFGYELVSGLPLPDYRAVVDLAPSAEGGTVINWSGSWLPKPGTGFLTELAIARLYRQFSQGLARKAAGL</sequence>
<accession>A0A1S1NN33</accession>
<dbReference type="Proteomes" id="UP000179734">
    <property type="component" value="Unassembled WGS sequence"/>
</dbReference>
<dbReference type="RefSeq" id="WP_071023021.1">
    <property type="nucleotide sequence ID" value="NZ_MLQM01000017.1"/>
</dbReference>